<comment type="caution">
    <text evidence="1">The sequence shown here is derived from an EMBL/GenBank/DDBJ whole genome shotgun (WGS) entry which is preliminary data.</text>
</comment>
<evidence type="ECO:0008006" key="3">
    <source>
        <dbReference type="Google" id="ProtNLM"/>
    </source>
</evidence>
<evidence type="ECO:0000313" key="1">
    <source>
        <dbReference type="EMBL" id="REE96547.1"/>
    </source>
</evidence>
<dbReference type="InterPro" id="IPR027417">
    <property type="entry name" value="P-loop_NTPase"/>
</dbReference>
<dbReference type="SUPFAM" id="SSF52540">
    <property type="entry name" value="P-loop containing nucleoside triphosphate hydrolases"/>
    <property type="match status" value="1"/>
</dbReference>
<name>A0A3D9SLF2_9ACTN</name>
<sequence length="439" mass="49702">MRFVVVSSPAGPPPGKSRPVVFLHVGAAKSGTTYLQNVLWDNRRRLREHGVLYPGRDSAAHVRAAFDLRKVFFPGASDPTTRGAWRELVDEARDWDGTVIISQELFAPAAPEVVARALRDLSFAEVHILFTARDLARQIPAHWQEDVKNRFTVTFQEFVSSLGRAQWQSFEVARLFWGLQDAADVLARWSADLPPDRVHVVTLPRPGAPRDLLWRRFCEALGLDPESCDPSKTFANPSLGLAETQFLRRVNTEIDERVPWLVYNNIVKLDLAQQVLTRRPDPLKITMSEADHRWATRRGTRMVETLRTAGYRVVGDLDELIPGPPPKGEWLDPDEPRHAEMLDVSVDAIAALAVHMRDLRDQTRTVPNATESVRDQTARLRADAVVLREITSRMAHDSAPAVKRAVRTLSERYPTVMRLRRAYWRVQETRQSAEGGDRA</sequence>
<accession>A0A3D9SLF2</accession>
<evidence type="ECO:0000313" key="2">
    <source>
        <dbReference type="Proteomes" id="UP000256661"/>
    </source>
</evidence>
<gene>
    <name evidence="1" type="ORF">DFJ69_1984</name>
</gene>
<reference evidence="1 2" key="1">
    <citation type="submission" date="2018-08" db="EMBL/GenBank/DDBJ databases">
        <title>Sequencing the genomes of 1000 actinobacteria strains.</title>
        <authorList>
            <person name="Klenk H.-P."/>
        </authorList>
    </citation>
    <scope>NUCLEOTIDE SEQUENCE [LARGE SCALE GENOMIC DNA]</scope>
    <source>
        <strain evidence="1 2">DSM 43927</strain>
    </source>
</reference>
<protein>
    <recommendedName>
        <fullName evidence="3">Sulfotransferase family protein</fullName>
    </recommendedName>
</protein>
<keyword evidence="2" id="KW-1185">Reference proteome</keyword>
<organism evidence="1 2">
    <name type="scientific">Thermomonospora umbrina</name>
    <dbReference type="NCBI Taxonomy" id="111806"/>
    <lineage>
        <taxon>Bacteria</taxon>
        <taxon>Bacillati</taxon>
        <taxon>Actinomycetota</taxon>
        <taxon>Actinomycetes</taxon>
        <taxon>Streptosporangiales</taxon>
        <taxon>Thermomonosporaceae</taxon>
        <taxon>Thermomonospora</taxon>
    </lineage>
</organism>
<dbReference type="AlphaFoldDB" id="A0A3D9SLF2"/>
<dbReference type="EMBL" id="QTTT01000001">
    <property type="protein sequence ID" value="REE96547.1"/>
    <property type="molecule type" value="Genomic_DNA"/>
</dbReference>
<dbReference type="Gene3D" id="3.40.50.300">
    <property type="entry name" value="P-loop containing nucleotide triphosphate hydrolases"/>
    <property type="match status" value="1"/>
</dbReference>
<dbReference type="Proteomes" id="UP000256661">
    <property type="component" value="Unassembled WGS sequence"/>
</dbReference>
<proteinExistence type="predicted"/>